<evidence type="ECO:0000259" key="11">
    <source>
        <dbReference type="Pfam" id="PF13361"/>
    </source>
</evidence>
<comment type="catalytic activity">
    <reaction evidence="8">
        <text>ATP + H2O = ADP + phosphate + H(+)</text>
        <dbReference type="Rhea" id="RHEA:13065"/>
        <dbReference type="ChEBI" id="CHEBI:15377"/>
        <dbReference type="ChEBI" id="CHEBI:15378"/>
        <dbReference type="ChEBI" id="CHEBI:30616"/>
        <dbReference type="ChEBI" id="CHEBI:43474"/>
        <dbReference type="ChEBI" id="CHEBI:456216"/>
        <dbReference type="EC" id="5.6.2.4"/>
    </reaction>
</comment>
<name>A0A2N1J8P2_9BASI</name>
<protein>
    <recommendedName>
        <fullName evidence="7">DNA 3'-5' helicase</fullName>
        <ecNumber evidence="7">5.6.2.4</ecNumber>
    </recommendedName>
</protein>
<keyword evidence="1" id="KW-0547">Nucleotide-binding</keyword>
<keyword evidence="13" id="KW-1185">Reference proteome</keyword>
<evidence type="ECO:0000256" key="8">
    <source>
        <dbReference type="ARBA" id="ARBA00048988"/>
    </source>
</evidence>
<feature type="domain" description="UvrD-like helicase C-terminal" evidence="11">
    <location>
        <begin position="689"/>
        <end position="758"/>
    </location>
</feature>
<evidence type="ECO:0000256" key="5">
    <source>
        <dbReference type="ARBA" id="ARBA00023235"/>
    </source>
</evidence>
<evidence type="ECO:0000313" key="13">
    <source>
        <dbReference type="Proteomes" id="UP000232875"/>
    </source>
</evidence>
<dbReference type="OrthoDB" id="1470711at2759"/>
<evidence type="ECO:0000256" key="1">
    <source>
        <dbReference type="ARBA" id="ARBA00022741"/>
    </source>
</evidence>
<evidence type="ECO:0000256" key="6">
    <source>
        <dbReference type="ARBA" id="ARBA00034617"/>
    </source>
</evidence>
<dbReference type="Proteomes" id="UP000232875">
    <property type="component" value="Unassembled WGS sequence"/>
</dbReference>
<dbReference type="GO" id="GO:0003677">
    <property type="term" value="F:DNA binding"/>
    <property type="evidence" value="ECO:0007669"/>
    <property type="project" value="InterPro"/>
</dbReference>
<dbReference type="STRING" id="2020962.A0A2N1J8P2"/>
<proteinExistence type="predicted"/>
<evidence type="ECO:0000259" key="10">
    <source>
        <dbReference type="Pfam" id="PF00580"/>
    </source>
</evidence>
<sequence>MLLAPRRAGVARGADERDGATPQRGRRTLLECMPRRTVFRTLTYLSSSDMLRLLCADPRLRPFVNAQHFAPWRKRCARLYAAEAAYARAIMHEDVAEREEQAFVEAYQASLLALGVAHAPTQTHELISAAVLAPGMPDASAAQEFLVPWILGRVAAHDAFRLLDCADAVELLSLARVFLAVVRITRASDSRGGPSRQYHQMLHVLDADCAHALAAFFAPPPMEARPAQLTAEQQRFVDYSVQKTDLVCVQAFAGTGKTRSLLAYARERPMQRFLYITFNAATARSARAQFPPNVDCRTMHAVALRHVTLPEGQVLGALRPRDVVRLLRNALPDGKSTKDGAQRNEKLAPTSVAMYVLRTLDKYMQSTDAAIRADVHVPKHMTRTTDLRPSAVAESVKELWNAICAGRTADGRAVPCPHDAYVKLLHLRGAAMTAFQEYHVLLLDEAQDLSACQSAILLRARGHCGIIVVGDVHQKIYGFRGGSAAAFHAKRYPPSMQFALTKSFRFGPQVAQVASSILGLKAPPPWHTGEWTRPHLSGTGTDAVLRAWNGAPRVHAQVPPRKKRKCVPDVGLVRHTRIYRTNALLAQDALHCATQPRPPTLYMKTSQRMQDAALLTLFRDAHTLYHGLGPLPRSSPLREFFAWKELVEHVEADDGGGDSKLSLVVSLAPQLASPDFLGRVRQLEQCFSASEDAADVVMTTVHQAKGLEWDTVVVANDFSPVWEACAPTLQPQVATFLAQDELNHMYVALTRARHTLVIPHGVQLWLAALDGLFRFRFAPKHARNVCPLCNAQRTALLQRCSSRMPFRVMSTPVPCPPGEFDAFVEALGCLACLRPRLDADPDLEDFVRWIDGSGVSTASGKLSAAAKLRTTRKAARTREVESRRAARFAKLPFVASENRRTLYRSMLEEKKLAVVQWFAAERAWIREARADGDQDMEGPAVYQPMATL</sequence>
<dbReference type="InterPro" id="IPR014017">
    <property type="entry name" value="DNA_helicase_UvrD-like_C"/>
</dbReference>
<dbReference type="GO" id="GO:0005524">
    <property type="term" value="F:ATP binding"/>
    <property type="evidence" value="ECO:0007669"/>
    <property type="project" value="UniProtKB-KW"/>
</dbReference>
<evidence type="ECO:0000256" key="7">
    <source>
        <dbReference type="ARBA" id="ARBA00034808"/>
    </source>
</evidence>
<dbReference type="InterPro" id="IPR000212">
    <property type="entry name" value="DNA_helicase_UvrD/REP"/>
</dbReference>
<dbReference type="GO" id="GO:0043138">
    <property type="term" value="F:3'-5' DNA helicase activity"/>
    <property type="evidence" value="ECO:0007669"/>
    <property type="project" value="UniProtKB-EC"/>
</dbReference>
<evidence type="ECO:0000313" key="12">
    <source>
        <dbReference type="EMBL" id="PKI82919.1"/>
    </source>
</evidence>
<dbReference type="PANTHER" id="PTHR11070:SF30">
    <property type="entry name" value="F-BOX DNA HELICASE 1"/>
    <property type="match status" value="1"/>
</dbReference>
<dbReference type="GO" id="GO:0031297">
    <property type="term" value="P:replication fork processing"/>
    <property type="evidence" value="ECO:0007669"/>
    <property type="project" value="TreeGrafter"/>
</dbReference>
<dbReference type="GO" id="GO:0005634">
    <property type="term" value="C:nucleus"/>
    <property type="evidence" value="ECO:0007669"/>
    <property type="project" value="TreeGrafter"/>
</dbReference>
<dbReference type="SUPFAM" id="SSF52540">
    <property type="entry name" value="P-loop containing nucleoside triphosphate hydrolases"/>
    <property type="match status" value="1"/>
</dbReference>
<gene>
    <name evidence="12" type="ORF">MVES_003168</name>
</gene>
<keyword evidence="2" id="KW-0378">Hydrolase</keyword>
<dbReference type="PANTHER" id="PTHR11070">
    <property type="entry name" value="UVRD / RECB / PCRA DNA HELICASE FAMILY MEMBER"/>
    <property type="match status" value="1"/>
</dbReference>
<feature type="domain" description="UvrD-like helicase ATP-binding" evidence="10">
    <location>
        <begin position="231"/>
        <end position="487"/>
    </location>
</feature>
<reference evidence="12 13" key="1">
    <citation type="submission" date="2017-10" db="EMBL/GenBank/DDBJ databases">
        <title>A novel species of cold-tolerant Malassezia isolated from bats.</title>
        <authorList>
            <person name="Lorch J.M."/>
            <person name="Palmer J.M."/>
            <person name="Vanderwolf K.J."/>
            <person name="Schmidt K.Z."/>
            <person name="Verant M.L."/>
            <person name="Weller T.J."/>
            <person name="Blehert D.S."/>
        </authorList>
    </citation>
    <scope>NUCLEOTIDE SEQUENCE [LARGE SCALE GENOMIC DNA]</scope>
    <source>
        <strain evidence="12 13">NWHC:44797-103</strain>
    </source>
</reference>
<evidence type="ECO:0000256" key="3">
    <source>
        <dbReference type="ARBA" id="ARBA00022806"/>
    </source>
</evidence>
<dbReference type="AlphaFoldDB" id="A0A2N1J8P2"/>
<keyword evidence="4" id="KW-0067">ATP-binding</keyword>
<keyword evidence="5" id="KW-0413">Isomerase</keyword>
<dbReference type="GO" id="GO:0016787">
    <property type="term" value="F:hydrolase activity"/>
    <property type="evidence" value="ECO:0007669"/>
    <property type="project" value="UniProtKB-KW"/>
</dbReference>
<dbReference type="EMBL" id="KZ454993">
    <property type="protein sequence ID" value="PKI82919.1"/>
    <property type="molecule type" value="Genomic_DNA"/>
</dbReference>
<dbReference type="InterPro" id="IPR027417">
    <property type="entry name" value="P-loop_NTPase"/>
</dbReference>
<dbReference type="Gene3D" id="3.40.50.300">
    <property type="entry name" value="P-loop containing nucleotide triphosphate hydrolases"/>
    <property type="match status" value="2"/>
</dbReference>
<keyword evidence="3" id="KW-0347">Helicase</keyword>
<comment type="catalytic activity">
    <reaction evidence="6">
        <text>Couples ATP hydrolysis with the unwinding of duplex DNA by translocating in the 3'-5' direction.</text>
        <dbReference type="EC" id="5.6.2.4"/>
    </reaction>
</comment>
<dbReference type="InterPro" id="IPR014016">
    <property type="entry name" value="UvrD-like_ATP-bd"/>
</dbReference>
<dbReference type="Pfam" id="PF00580">
    <property type="entry name" value="UvrD-helicase"/>
    <property type="match status" value="1"/>
</dbReference>
<dbReference type="EC" id="5.6.2.4" evidence="7"/>
<dbReference type="Pfam" id="PF13361">
    <property type="entry name" value="UvrD_C"/>
    <property type="match status" value="1"/>
</dbReference>
<evidence type="ECO:0000256" key="4">
    <source>
        <dbReference type="ARBA" id="ARBA00022840"/>
    </source>
</evidence>
<dbReference type="GO" id="GO:0000724">
    <property type="term" value="P:double-strand break repair via homologous recombination"/>
    <property type="evidence" value="ECO:0007669"/>
    <property type="project" value="TreeGrafter"/>
</dbReference>
<feature type="region of interest" description="Disordered" evidence="9">
    <location>
        <begin position="1"/>
        <end position="26"/>
    </location>
</feature>
<evidence type="ECO:0000256" key="2">
    <source>
        <dbReference type="ARBA" id="ARBA00022801"/>
    </source>
</evidence>
<organism evidence="12 13">
    <name type="scientific">Malassezia vespertilionis</name>
    <dbReference type="NCBI Taxonomy" id="2020962"/>
    <lineage>
        <taxon>Eukaryota</taxon>
        <taxon>Fungi</taxon>
        <taxon>Dikarya</taxon>
        <taxon>Basidiomycota</taxon>
        <taxon>Ustilaginomycotina</taxon>
        <taxon>Malasseziomycetes</taxon>
        <taxon>Malasseziales</taxon>
        <taxon>Malasseziaceae</taxon>
        <taxon>Malassezia</taxon>
    </lineage>
</organism>
<accession>A0A2N1J8P2</accession>
<evidence type="ECO:0000256" key="9">
    <source>
        <dbReference type="SAM" id="MobiDB-lite"/>
    </source>
</evidence>